<dbReference type="Pfam" id="PF00557">
    <property type="entry name" value="Peptidase_M24"/>
    <property type="match status" value="1"/>
</dbReference>
<dbReference type="InterPro" id="IPR050659">
    <property type="entry name" value="Peptidase_M24B"/>
</dbReference>
<dbReference type="Gene3D" id="3.90.230.10">
    <property type="entry name" value="Creatinase/methionine aminopeptidase superfamily"/>
    <property type="match status" value="1"/>
</dbReference>
<feature type="non-terminal residue" evidence="2">
    <location>
        <position position="1"/>
    </location>
</feature>
<dbReference type="PANTHER" id="PTHR46112">
    <property type="entry name" value="AMINOPEPTIDASE"/>
    <property type="match status" value="1"/>
</dbReference>
<evidence type="ECO:0000313" key="3">
    <source>
        <dbReference type="Proteomes" id="UP000886824"/>
    </source>
</evidence>
<reference evidence="2" key="1">
    <citation type="journal article" date="2021" name="PeerJ">
        <title>Extensive microbial diversity within the chicken gut microbiome revealed by metagenomics and culture.</title>
        <authorList>
            <person name="Gilroy R."/>
            <person name="Ravi A."/>
            <person name="Getino M."/>
            <person name="Pursley I."/>
            <person name="Horton D.L."/>
            <person name="Alikhan N.F."/>
            <person name="Baker D."/>
            <person name="Gharbi K."/>
            <person name="Hall N."/>
            <person name="Watson M."/>
            <person name="Adriaenssens E.M."/>
            <person name="Foster-Nyarko E."/>
            <person name="Jarju S."/>
            <person name="Secka A."/>
            <person name="Antonio M."/>
            <person name="Oren A."/>
            <person name="Chaudhuri R.R."/>
            <person name="La Ragione R."/>
            <person name="Hildebrand F."/>
            <person name="Pallen M.J."/>
        </authorList>
    </citation>
    <scope>NUCLEOTIDE SEQUENCE</scope>
    <source>
        <strain evidence="2">CHK33-7979</strain>
    </source>
</reference>
<organism evidence="2 3">
    <name type="scientific">Candidatus Intestinimonas merdavium</name>
    <dbReference type="NCBI Taxonomy" id="2838622"/>
    <lineage>
        <taxon>Bacteria</taxon>
        <taxon>Bacillati</taxon>
        <taxon>Bacillota</taxon>
        <taxon>Clostridia</taxon>
        <taxon>Eubacteriales</taxon>
        <taxon>Intestinimonas</taxon>
    </lineage>
</organism>
<proteinExistence type="predicted"/>
<dbReference type="Proteomes" id="UP000886824">
    <property type="component" value="Unassembled WGS sequence"/>
</dbReference>
<dbReference type="EMBL" id="DXCX01000123">
    <property type="protein sequence ID" value="HIY74556.1"/>
    <property type="molecule type" value="Genomic_DNA"/>
</dbReference>
<dbReference type="InterPro" id="IPR000994">
    <property type="entry name" value="Pept_M24"/>
</dbReference>
<sequence>GILSRRSDVVPVLGSAPVDEARMCKDAEEIAAMRRASRINDGVMAAAIGAIHAGATETELADLVERTFRAQGADRSSEGQLVCFGPNGADPHHSPNDTVLRRGDSVVLDIFIPIRRYWCDMTRTVFFGAVSDEGRRVYDTVRAANETAEAMIRPGIPMRDIDAAARKVITDAGYGPYFTHRLGHGCGLDCHEPPDNSSACEVLTRPGMVFSVEPGIYLPGKLGVRVEDLVLVTEGGCEVLNNYPKGIQIVE</sequence>
<feature type="domain" description="Peptidase M24" evidence="1">
    <location>
        <begin position="32"/>
        <end position="234"/>
    </location>
</feature>
<dbReference type="PANTHER" id="PTHR46112:SF3">
    <property type="entry name" value="AMINOPEPTIDASE YPDF"/>
    <property type="match status" value="1"/>
</dbReference>
<comment type="caution">
    <text evidence="2">The sequence shown here is derived from an EMBL/GenBank/DDBJ whole genome shotgun (WGS) entry which is preliminary data.</text>
</comment>
<evidence type="ECO:0000259" key="1">
    <source>
        <dbReference type="Pfam" id="PF00557"/>
    </source>
</evidence>
<reference evidence="2" key="2">
    <citation type="submission" date="2021-04" db="EMBL/GenBank/DDBJ databases">
        <authorList>
            <person name="Gilroy R."/>
        </authorList>
    </citation>
    <scope>NUCLEOTIDE SEQUENCE</scope>
    <source>
        <strain evidence="2">CHK33-7979</strain>
    </source>
</reference>
<dbReference type="SUPFAM" id="SSF55920">
    <property type="entry name" value="Creatinase/aminopeptidase"/>
    <property type="match status" value="1"/>
</dbReference>
<evidence type="ECO:0000313" key="2">
    <source>
        <dbReference type="EMBL" id="HIY74556.1"/>
    </source>
</evidence>
<gene>
    <name evidence="2" type="ORF">H9826_11415</name>
</gene>
<accession>A0A9D1Z9P9</accession>
<protein>
    <submittedName>
        <fullName evidence="2">M24 family metallopeptidase</fullName>
    </submittedName>
</protein>
<dbReference type="AlphaFoldDB" id="A0A9D1Z9P9"/>
<dbReference type="InterPro" id="IPR036005">
    <property type="entry name" value="Creatinase/aminopeptidase-like"/>
</dbReference>
<name>A0A9D1Z9P9_9FIRM</name>